<keyword evidence="1" id="KW-0812">Transmembrane</keyword>
<protein>
    <submittedName>
        <fullName evidence="2">RNA 2',3'-cyclic 3'-phosphodiesterase</fullName>
        <ecNumber evidence="2">3.1.4.58</ecNumber>
    </submittedName>
</protein>
<evidence type="ECO:0000256" key="1">
    <source>
        <dbReference type="SAM" id="Phobius"/>
    </source>
</evidence>
<dbReference type="EC" id="3.1.4.58" evidence="2"/>
<dbReference type="AlphaFoldDB" id="A0AAU9CY58"/>
<feature type="transmembrane region" description="Helical" evidence="1">
    <location>
        <begin position="41"/>
        <end position="69"/>
    </location>
</feature>
<dbReference type="PANTHER" id="PTHR37474:SF1">
    <property type="entry name" value="2'-5' RNA LIGASE FAMILY PROTEIN"/>
    <property type="match status" value="1"/>
</dbReference>
<sequence>MVIPPAAVWPPIQALRRRYDRQVRRWMPHINMVYPFLVPQAFAAALPIVAAICARHPAFTLTLASFAWFRHRQQRYTVWLAPEPAAPIQRLHADLVTAFPQCDDLDRFPHGYTPHLSIGQFSGSHDALLAFIAERQHQWRPLRFAVAHLSLIRRGDPPDDVFREIRRFPLKPADA</sequence>
<reference evidence="3" key="1">
    <citation type="journal article" date="2024" name="Int. J. Syst. Evol. Microbiol.">
        <title>Methylomarinovum tepidoasis sp. nov., a moderately thermophilic methanotroph of the family Methylothermaceae isolated from a deep-sea hydrothermal field.</title>
        <authorList>
            <person name="Hirayama H."/>
            <person name="Takaki Y."/>
            <person name="Abe M."/>
            <person name="Miyazaki M."/>
            <person name="Uematsu K."/>
            <person name="Matsui Y."/>
            <person name="Takai K."/>
        </authorList>
    </citation>
    <scope>NUCLEOTIDE SEQUENCE [LARGE SCALE GENOMIC DNA]</scope>
    <source>
        <strain evidence="3">IN45</strain>
    </source>
</reference>
<keyword evidence="2" id="KW-0378">Hydrolase</keyword>
<dbReference type="Gene3D" id="3.90.1140.10">
    <property type="entry name" value="Cyclic phosphodiesterase"/>
    <property type="match status" value="1"/>
</dbReference>
<keyword evidence="1" id="KW-1133">Transmembrane helix</keyword>
<dbReference type="KEGG" id="meiy:MIN45_P1349"/>
<keyword evidence="1" id="KW-0472">Membrane</keyword>
<dbReference type="EMBL" id="AP024718">
    <property type="protein sequence ID" value="BCX88979.1"/>
    <property type="molecule type" value="Genomic_DNA"/>
</dbReference>
<organism evidence="2 3">
    <name type="scientific">Methylomarinovum tepidoasis</name>
    <dbReference type="NCBI Taxonomy" id="2840183"/>
    <lineage>
        <taxon>Bacteria</taxon>
        <taxon>Pseudomonadati</taxon>
        <taxon>Pseudomonadota</taxon>
        <taxon>Gammaproteobacteria</taxon>
        <taxon>Methylococcales</taxon>
        <taxon>Methylothermaceae</taxon>
        <taxon>Methylomarinovum</taxon>
    </lineage>
</organism>
<dbReference type="InterPro" id="IPR009097">
    <property type="entry name" value="Cyclic_Pdiesterase"/>
</dbReference>
<gene>
    <name evidence="2" type="ORF">MIN45_P1349</name>
</gene>
<dbReference type="RefSeq" id="WP_286291217.1">
    <property type="nucleotide sequence ID" value="NZ_AP024718.1"/>
</dbReference>
<proteinExistence type="predicted"/>
<dbReference type="SUPFAM" id="SSF55144">
    <property type="entry name" value="LigT-like"/>
    <property type="match status" value="1"/>
</dbReference>
<accession>A0AAU9CY58</accession>
<evidence type="ECO:0000313" key="3">
    <source>
        <dbReference type="Proteomes" id="UP001321450"/>
    </source>
</evidence>
<dbReference type="PANTHER" id="PTHR37474">
    <property type="entry name" value="RNA LIGASE/CYCLIC NUCLEOTIDE PHOSPHODIESTERASE"/>
    <property type="match status" value="1"/>
</dbReference>
<evidence type="ECO:0000313" key="2">
    <source>
        <dbReference type="EMBL" id="BCX88979.1"/>
    </source>
</evidence>
<dbReference type="Proteomes" id="UP001321450">
    <property type="component" value="Chromosome"/>
</dbReference>
<name>A0AAU9CY58_9GAMM</name>
<dbReference type="GO" id="GO:0008664">
    <property type="term" value="F:RNA 2',3'-cyclic 3'-phosphodiesterase activity"/>
    <property type="evidence" value="ECO:0007669"/>
    <property type="project" value="UniProtKB-EC"/>
</dbReference>
<keyword evidence="3" id="KW-1185">Reference proteome</keyword>
<dbReference type="Pfam" id="PF13563">
    <property type="entry name" value="2_5_RNA_ligase2"/>
    <property type="match status" value="1"/>
</dbReference>